<gene>
    <name evidence="1" type="ORF">HAX54_050402</name>
</gene>
<sequence>IQPPPPHGDRKSGSSRLILLDLAGTTALETSADDNISEGSPEEKIQCSALVHNSPLYAALQLLNDDYH</sequence>
<evidence type="ECO:0000313" key="1">
    <source>
        <dbReference type="EMBL" id="MCE3051641.1"/>
    </source>
</evidence>
<feature type="non-terminal residue" evidence="1">
    <location>
        <position position="1"/>
    </location>
</feature>
<reference evidence="1 2" key="1">
    <citation type="journal article" date="2021" name="BMC Genomics">
        <title>Datura genome reveals duplications of psychoactive alkaloid biosynthetic genes and high mutation rate following tissue culture.</title>
        <authorList>
            <person name="Rajewski A."/>
            <person name="Carter-House D."/>
            <person name="Stajich J."/>
            <person name="Litt A."/>
        </authorList>
    </citation>
    <scope>NUCLEOTIDE SEQUENCE [LARGE SCALE GENOMIC DNA]</scope>
    <source>
        <strain evidence="1">AR-01</strain>
    </source>
</reference>
<proteinExistence type="predicted"/>
<comment type="caution">
    <text evidence="1">The sequence shown here is derived from an EMBL/GenBank/DDBJ whole genome shotgun (WGS) entry which is preliminary data.</text>
</comment>
<dbReference type="EMBL" id="JACEIK010008795">
    <property type="protein sequence ID" value="MCE3051641.1"/>
    <property type="molecule type" value="Genomic_DNA"/>
</dbReference>
<keyword evidence="2" id="KW-1185">Reference proteome</keyword>
<protein>
    <recommendedName>
        <fullName evidence="3">Kinesin motor domain-containing protein</fullName>
    </recommendedName>
</protein>
<name>A0ABS8WNZ7_DATST</name>
<organism evidence="1 2">
    <name type="scientific">Datura stramonium</name>
    <name type="common">Jimsonweed</name>
    <name type="synonym">Common thornapple</name>
    <dbReference type="NCBI Taxonomy" id="4076"/>
    <lineage>
        <taxon>Eukaryota</taxon>
        <taxon>Viridiplantae</taxon>
        <taxon>Streptophyta</taxon>
        <taxon>Embryophyta</taxon>
        <taxon>Tracheophyta</taxon>
        <taxon>Spermatophyta</taxon>
        <taxon>Magnoliopsida</taxon>
        <taxon>eudicotyledons</taxon>
        <taxon>Gunneridae</taxon>
        <taxon>Pentapetalae</taxon>
        <taxon>asterids</taxon>
        <taxon>lamiids</taxon>
        <taxon>Solanales</taxon>
        <taxon>Solanaceae</taxon>
        <taxon>Solanoideae</taxon>
        <taxon>Datureae</taxon>
        <taxon>Datura</taxon>
    </lineage>
</organism>
<evidence type="ECO:0008006" key="3">
    <source>
        <dbReference type="Google" id="ProtNLM"/>
    </source>
</evidence>
<accession>A0ABS8WNZ7</accession>
<evidence type="ECO:0000313" key="2">
    <source>
        <dbReference type="Proteomes" id="UP000823775"/>
    </source>
</evidence>
<dbReference type="Proteomes" id="UP000823775">
    <property type="component" value="Unassembled WGS sequence"/>
</dbReference>